<sequence length="220" mass="23975">MEGRKVIGWAARDTSGILSPYSFNLRKAGAEDVMLKVLYCGMDHTDLHPIRNEIHVTNYPLGPHEVVGEVVELGPEVKQLNIGDLVGVGCIIGSCGECSSCMSNTEQYCKSRVPTYNGIYKDGTTTQGGFSSAMVVDQKFVVKIPENLALEQAAPLLCAGVTAYSPLRQFIGRDFGLGRSWPFRRSHSQGHGTPRDTLMQRAGNSLDYILDTILAVHEAT</sequence>
<evidence type="ECO:0000256" key="1">
    <source>
        <dbReference type="ARBA" id="ARBA00022723"/>
    </source>
</evidence>
<dbReference type="InParanoid" id="A0A2R6S1A8"/>
<reference evidence="5 6" key="1">
    <citation type="submission" date="2017-07" db="EMBL/GenBank/DDBJ databases">
        <title>An improved, manually edited Actinidia chinensis var. chinensis (kiwifruit) genome highlights the challenges associated with draft genomes and gene prediction in plants.</title>
        <authorList>
            <person name="Pilkington S."/>
            <person name="Crowhurst R."/>
            <person name="Hilario E."/>
            <person name="Nardozza S."/>
            <person name="Fraser L."/>
            <person name="Peng Y."/>
            <person name="Gunaseelan K."/>
            <person name="Simpson R."/>
            <person name="Tahir J."/>
            <person name="Deroles S."/>
            <person name="Templeton K."/>
            <person name="Luo Z."/>
            <person name="Davy M."/>
            <person name="Cheng C."/>
            <person name="Mcneilage M."/>
            <person name="Scaglione D."/>
            <person name="Liu Y."/>
            <person name="Zhang Q."/>
            <person name="Datson P."/>
            <person name="De Silva N."/>
            <person name="Gardiner S."/>
            <person name="Bassett H."/>
            <person name="Chagne D."/>
            <person name="Mccallum J."/>
            <person name="Dzierzon H."/>
            <person name="Deng C."/>
            <person name="Wang Y.-Y."/>
            <person name="Barron N."/>
            <person name="Manako K."/>
            <person name="Bowen J."/>
            <person name="Foster T."/>
            <person name="Erridge Z."/>
            <person name="Tiffin H."/>
            <person name="Waite C."/>
            <person name="Davies K."/>
            <person name="Grierson E."/>
            <person name="Laing W."/>
            <person name="Kirk R."/>
            <person name="Chen X."/>
            <person name="Wood M."/>
            <person name="Montefiori M."/>
            <person name="Brummell D."/>
            <person name="Schwinn K."/>
            <person name="Catanach A."/>
            <person name="Fullerton C."/>
            <person name="Li D."/>
            <person name="Meiyalaghan S."/>
            <person name="Nieuwenhuizen N."/>
            <person name="Read N."/>
            <person name="Prakash R."/>
            <person name="Hunter D."/>
            <person name="Zhang H."/>
            <person name="Mckenzie M."/>
            <person name="Knabel M."/>
            <person name="Harris A."/>
            <person name="Allan A."/>
            <person name="Chen A."/>
            <person name="Janssen B."/>
            <person name="Plunkett B."/>
            <person name="Dwamena C."/>
            <person name="Voogd C."/>
            <person name="Leif D."/>
            <person name="Lafferty D."/>
            <person name="Souleyre E."/>
            <person name="Varkonyi-Gasic E."/>
            <person name="Gambi F."/>
            <person name="Hanley J."/>
            <person name="Yao J.-L."/>
            <person name="Cheung J."/>
            <person name="David K."/>
            <person name="Warren B."/>
            <person name="Marsh K."/>
            <person name="Snowden K."/>
            <person name="Lin-Wang K."/>
            <person name="Brian L."/>
            <person name="Martinez-Sanchez M."/>
            <person name="Wang M."/>
            <person name="Ileperuma N."/>
            <person name="Macnee N."/>
            <person name="Campin R."/>
            <person name="Mcatee P."/>
            <person name="Drummond R."/>
            <person name="Espley R."/>
            <person name="Ireland H."/>
            <person name="Wu R."/>
            <person name="Atkinson R."/>
            <person name="Karunairetnam S."/>
            <person name="Bulley S."/>
            <person name="Chunkath S."/>
            <person name="Hanley Z."/>
            <person name="Storey R."/>
            <person name="Thrimawithana A."/>
            <person name="Thomson S."/>
            <person name="David C."/>
            <person name="Testolin R."/>
        </authorList>
    </citation>
    <scope>NUCLEOTIDE SEQUENCE [LARGE SCALE GENOMIC DNA]</scope>
    <source>
        <strain evidence="6">cv. Red5</strain>
        <tissue evidence="5">Young leaf</tissue>
    </source>
</reference>
<dbReference type="AlphaFoldDB" id="A0A2R6S1A8"/>
<evidence type="ECO:0000313" key="5">
    <source>
        <dbReference type="EMBL" id="PSS36050.1"/>
    </source>
</evidence>
<keyword evidence="2" id="KW-0862">Zinc</keyword>
<dbReference type="EMBL" id="NKQK01000001">
    <property type="protein sequence ID" value="PSS36050.1"/>
    <property type="molecule type" value="Genomic_DNA"/>
</dbReference>
<dbReference type="GO" id="GO:0046872">
    <property type="term" value="F:metal ion binding"/>
    <property type="evidence" value="ECO:0007669"/>
    <property type="project" value="UniProtKB-KW"/>
</dbReference>
<feature type="domain" description="Alcohol dehydrogenase-like N-terminal" evidence="4">
    <location>
        <begin position="30"/>
        <end position="146"/>
    </location>
</feature>
<dbReference type="SUPFAM" id="SSF50129">
    <property type="entry name" value="GroES-like"/>
    <property type="match status" value="1"/>
</dbReference>
<proteinExistence type="predicted"/>
<gene>
    <name evidence="5" type="ORF">CEY00_Acc00554</name>
</gene>
<accession>A0A2R6S1A8</accession>
<dbReference type="Gramene" id="PSS36050">
    <property type="protein sequence ID" value="PSS36050"/>
    <property type="gene ID" value="CEY00_Acc00554"/>
</dbReference>
<dbReference type="InterPro" id="IPR013154">
    <property type="entry name" value="ADH-like_N"/>
</dbReference>
<comment type="caution">
    <text evidence="5">The sequence shown here is derived from an EMBL/GenBank/DDBJ whole genome shotgun (WGS) entry which is preliminary data.</text>
</comment>
<dbReference type="STRING" id="1590841.A0A2R6S1A8"/>
<dbReference type="Gene3D" id="3.90.180.10">
    <property type="entry name" value="Medium-chain alcohol dehydrogenases, catalytic domain"/>
    <property type="match status" value="1"/>
</dbReference>
<evidence type="ECO:0000256" key="3">
    <source>
        <dbReference type="ARBA" id="ARBA00023002"/>
    </source>
</evidence>
<evidence type="ECO:0000313" key="6">
    <source>
        <dbReference type="Proteomes" id="UP000241394"/>
    </source>
</evidence>
<reference evidence="6" key="2">
    <citation type="journal article" date="2018" name="BMC Genomics">
        <title>A manually annotated Actinidia chinensis var. chinensis (kiwifruit) genome highlights the challenges associated with draft genomes and gene prediction in plants.</title>
        <authorList>
            <person name="Pilkington S.M."/>
            <person name="Crowhurst R."/>
            <person name="Hilario E."/>
            <person name="Nardozza S."/>
            <person name="Fraser L."/>
            <person name="Peng Y."/>
            <person name="Gunaseelan K."/>
            <person name="Simpson R."/>
            <person name="Tahir J."/>
            <person name="Deroles S.C."/>
            <person name="Templeton K."/>
            <person name="Luo Z."/>
            <person name="Davy M."/>
            <person name="Cheng C."/>
            <person name="McNeilage M."/>
            <person name="Scaglione D."/>
            <person name="Liu Y."/>
            <person name="Zhang Q."/>
            <person name="Datson P."/>
            <person name="De Silva N."/>
            <person name="Gardiner S.E."/>
            <person name="Bassett H."/>
            <person name="Chagne D."/>
            <person name="McCallum J."/>
            <person name="Dzierzon H."/>
            <person name="Deng C."/>
            <person name="Wang Y.Y."/>
            <person name="Barron L."/>
            <person name="Manako K."/>
            <person name="Bowen J."/>
            <person name="Foster T.M."/>
            <person name="Erridge Z.A."/>
            <person name="Tiffin H."/>
            <person name="Waite C.N."/>
            <person name="Davies K.M."/>
            <person name="Grierson E.P."/>
            <person name="Laing W.A."/>
            <person name="Kirk R."/>
            <person name="Chen X."/>
            <person name="Wood M."/>
            <person name="Montefiori M."/>
            <person name="Brummell D.A."/>
            <person name="Schwinn K.E."/>
            <person name="Catanach A."/>
            <person name="Fullerton C."/>
            <person name="Li D."/>
            <person name="Meiyalaghan S."/>
            <person name="Nieuwenhuizen N."/>
            <person name="Read N."/>
            <person name="Prakash R."/>
            <person name="Hunter D."/>
            <person name="Zhang H."/>
            <person name="McKenzie M."/>
            <person name="Knabel M."/>
            <person name="Harris A."/>
            <person name="Allan A.C."/>
            <person name="Gleave A."/>
            <person name="Chen A."/>
            <person name="Janssen B.J."/>
            <person name="Plunkett B."/>
            <person name="Ampomah-Dwamena C."/>
            <person name="Voogd C."/>
            <person name="Leif D."/>
            <person name="Lafferty D."/>
            <person name="Souleyre E.J.F."/>
            <person name="Varkonyi-Gasic E."/>
            <person name="Gambi F."/>
            <person name="Hanley J."/>
            <person name="Yao J.L."/>
            <person name="Cheung J."/>
            <person name="David K.M."/>
            <person name="Warren B."/>
            <person name="Marsh K."/>
            <person name="Snowden K.C."/>
            <person name="Lin-Wang K."/>
            <person name="Brian L."/>
            <person name="Martinez-Sanchez M."/>
            <person name="Wang M."/>
            <person name="Ileperuma N."/>
            <person name="Macnee N."/>
            <person name="Campin R."/>
            <person name="McAtee P."/>
            <person name="Drummond R.S.M."/>
            <person name="Espley R.V."/>
            <person name="Ireland H.S."/>
            <person name="Wu R."/>
            <person name="Atkinson R.G."/>
            <person name="Karunairetnam S."/>
            <person name="Bulley S."/>
            <person name="Chunkath S."/>
            <person name="Hanley Z."/>
            <person name="Storey R."/>
            <person name="Thrimawithana A.H."/>
            <person name="Thomson S."/>
            <person name="David C."/>
            <person name="Testolin R."/>
            <person name="Huang H."/>
            <person name="Hellens R.P."/>
            <person name="Schaffer R.J."/>
        </authorList>
    </citation>
    <scope>NUCLEOTIDE SEQUENCE [LARGE SCALE GENOMIC DNA]</scope>
    <source>
        <strain evidence="6">cv. Red5</strain>
    </source>
</reference>
<dbReference type="Proteomes" id="UP000241394">
    <property type="component" value="Chromosome LG1"/>
</dbReference>
<keyword evidence="1" id="KW-0479">Metal-binding</keyword>
<name>A0A2R6S1A8_ACTCC</name>
<dbReference type="PANTHER" id="PTHR42683">
    <property type="entry name" value="ALDEHYDE REDUCTASE"/>
    <property type="match status" value="1"/>
</dbReference>
<dbReference type="Pfam" id="PF08240">
    <property type="entry name" value="ADH_N"/>
    <property type="match status" value="1"/>
</dbReference>
<dbReference type="OMA" id="YENYCPA"/>
<keyword evidence="3" id="KW-0560">Oxidoreductase</keyword>
<dbReference type="InterPro" id="IPR047109">
    <property type="entry name" value="CAD-like"/>
</dbReference>
<organism evidence="5 6">
    <name type="scientific">Actinidia chinensis var. chinensis</name>
    <name type="common">Chinese soft-hair kiwi</name>
    <dbReference type="NCBI Taxonomy" id="1590841"/>
    <lineage>
        <taxon>Eukaryota</taxon>
        <taxon>Viridiplantae</taxon>
        <taxon>Streptophyta</taxon>
        <taxon>Embryophyta</taxon>
        <taxon>Tracheophyta</taxon>
        <taxon>Spermatophyta</taxon>
        <taxon>Magnoliopsida</taxon>
        <taxon>eudicotyledons</taxon>
        <taxon>Gunneridae</taxon>
        <taxon>Pentapetalae</taxon>
        <taxon>asterids</taxon>
        <taxon>Ericales</taxon>
        <taxon>Actinidiaceae</taxon>
        <taxon>Actinidia</taxon>
    </lineage>
</organism>
<protein>
    <submittedName>
        <fullName evidence="5">Cinnamyl alcohol dehydrogenase</fullName>
    </submittedName>
</protein>
<evidence type="ECO:0000256" key="2">
    <source>
        <dbReference type="ARBA" id="ARBA00022833"/>
    </source>
</evidence>
<dbReference type="Gene3D" id="3.40.50.720">
    <property type="entry name" value="NAD(P)-binding Rossmann-like Domain"/>
    <property type="match status" value="1"/>
</dbReference>
<dbReference type="OrthoDB" id="1879366at2759"/>
<evidence type="ECO:0000259" key="4">
    <source>
        <dbReference type="Pfam" id="PF08240"/>
    </source>
</evidence>
<keyword evidence="6" id="KW-1185">Reference proteome</keyword>
<dbReference type="InterPro" id="IPR011032">
    <property type="entry name" value="GroES-like_sf"/>
</dbReference>
<dbReference type="GO" id="GO:0016616">
    <property type="term" value="F:oxidoreductase activity, acting on the CH-OH group of donors, NAD or NADP as acceptor"/>
    <property type="evidence" value="ECO:0007669"/>
    <property type="project" value="InterPro"/>
</dbReference>